<reference evidence="3" key="1">
    <citation type="submission" date="2019-08" db="EMBL/GenBank/DDBJ databases">
        <authorList>
            <person name="Kucharzyk K."/>
            <person name="Murdoch R.W."/>
            <person name="Higgins S."/>
            <person name="Loffler F."/>
        </authorList>
    </citation>
    <scope>NUCLEOTIDE SEQUENCE</scope>
</reference>
<dbReference type="InterPro" id="IPR011853">
    <property type="entry name" value="TRAP_DctM-Dct_fused"/>
</dbReference>
<keyword evidence="1" id="KW-0472">Membrane</keyword>
<name>A0A644TM75_9ZZZZ</name>
<feature type="transmembrane region" description="Helical" evidence="1">
    <location>
        <begin position="359"/>
        <end position="377"/>
    </location>
</feature>
<feature type="transmembrane region" description="Helical" evidence="1">
    <location>
        <begin position="335"/>
        <end position="353"/>
    </location>
</feature>
<feature type="transmembrane region" description="Helical" evidence="1">
    <location>
        <begin position="65"/>
        <end position="87"/>
    </location>
</feature>
<evidence type="ECO:0000259" key="2">
    <source>
        <dbReference type="Pfam" id="PF06808"/>
    </source>
</evidence>
<dbReference type="NCBIfam" id="TIGR02123">
    <property type="entry name" value="TRAP_fused"/>
    <property type="match status" value="1"/>
</dbReference>
<feature type="transmembrane region" description="Helical" evidence="1">
    <location>
        <begin position="642"/>
        <end position="665"/>
    </location>
</feature>
<dbReference type="PANTHER" id="PTHR43849">
    <property type="entry name" value="BLL3936 PROTEIN"/>
    <property type="match status" value="1"/>
</dbReference>
<feature type="transmembrane region" description="Helical" evidence="1">
    <location>
        <begin position="35"/>
        <end position="53"/>
    </location>
</feature>
<keyword evidence="1" id="KW-1133">Transmembrane helix</keyword>
<sequence>MRKLTGVPKKILYVYIVLIGLFHIYTSVFGNFEAYLQRSLHLSMVLPLAYLLWPAGKKASKDKVPWYDFVLALVCFAPGAYIVANYWAITTRIVQIDPVTNAQLALGILLVLLLLEGSRRVVGLPITIIGLVAILYMLFGDKIGGLFQGISFSLPEVIEQSFLTDEGIFSSPLGVSATYVMVFLIFGGFLEKTGVGAYFMDLAQAFTGTQAGGPALIAVTSSCFFGSISGSAVANVYSTGSFTIPLMKKIGYPAHFAGAVEAVASTGGQIMPPVMGAGAFLMASFLGLPYRKIMIAALLPAIMYYGAVFLMVRLAAHKNRLKGLDAKDLPSKKAVLKRLYMITPLAGVVYYLLTGSTPMKAAIMGIVLCWITAFFVPAKEREKKRKLSYAAGTAVALGFLVLSFAPAVGERVSDSPAAIAVIAALALVSVFLNAGMDLKDIIDAIYQGAKDIPLIAIACATAGIVLGAVALTGIGGKLVGFVLSFAKDIPILGLILIMVISIFLGMGLPTTGAYILAAALGAPILVKMGFSPLASHMFVFYFAVISNITPPVALACFAASSISGANPNKIGFQAMRLGFLAFVVPFAFCYDPGLLMEGGLAANLWAVASGAIAIFSFGYFWMGYITRPIPLWLRAVLLAAGVYSLFPGTLPVFLSGAAVIGAYAFSRLKGA</sequence>
<feature type="transmembrane region" description="Helical" evidence="1">
    <location>
        <begin position="494"/>
        <end position="526"/>
    </location>
</feature>
<dbReference type="InterPro" id="IPR010656">
    <property type="entry name" value="DctM"/>
</dbReference>
<feature type="transmembrane region" description="Helical" evidence="1">
    <location>
        <begin position="122"/>
        <end position="139"/>
    </location>
</feature>
<feature type="domain" description="TRAP C4-dicarboxylate transport system permease DctM subunit" evidence="2">
    <location>
        <begin position="110"/>
        <end position="386"/>
    </location>
</feature>
<comment type="caution">
    <text evidence="3">The sequence shown here is derived from an EMBL/GenBank/DDBJ whole genome shotgun (WGS) entry which is preliminary data.</text>
</comment>
<feature type="transmembrane region" description="Helical" evidence="1">
    <location>
        <begin position="415"/>
        <end position="434"/>
    </location>
</feature>
<dbReference type="AlphaFoldDB" id="A0A644TM75"/>
<dbReference type="PANTHER" id="PTHR43849:SF2">
    <property type="entry name" value="BLL3936 PROTEIN"/>
    <property type="match status" value="1"/>
</dbReference>
<organism evidence="3">
    <name type="scientific">bioreactor metagenome</name>
    <dbReference type="NCBI Taxonomy" id="1076179"/>
    <lineage>
        <taxon>unclassified sequences</taxon>
        <taxon>metagenomes</taxon>
        <taxon>ecological metagenomes</taxon>
    </lineage>
</organism>
<feature type="transmembrane region" description="Helical" evidence="1">
    <location>
        <begin position="293"/>
        <end position="314"/>
    </location>
</feature>
<feature type="domain" description="TRAP C4-dicarboxylate transport system permease DctM subunit" evidence="2">
    <location>
        <begin position="403"/>
        <end position="592"/>
    </location>
</feature>
<feature type="transmembrane region" description="Helical" evidence="1">
    <location>
        <begin position="99"/>
        <end position="115"/>
    </location>
</feature>
<proteinExistence type="predicted"/>
<feature type="transmembrane region" description="Helical" evidence="1">
    <location>
        <begin position="12"/>
        <end position="29"/>
    </location>
</feature>
<feature type="transmembrane region" description="Helical" evidence="1">
    <location>
        <begin position="454"/>
        <end position="474"/>
    </location>
</feature>
<dbReference type="EMBL" id="VSSQ01000038">
    <property type="protein sequence ID" value="MPL67759.1"/>
    <property type="molecule type" value="Genomic_DNA"/>
</dbReference>
<evidence type="ECO:0000256" key="1">
    <source>
        <dbReference type="SAM" id="Phobius"/>
    </source>
</evidence>
<gene>
    <name evidence="3" type="ORF">SDC9_13457</name>
</gene>
<feature type="transmembrane region" description="Helical" evidence="1">
    <location>
        <begin position="389"/>
        <end position="409"/>
    </location>
</feature>
<feature type="transmembrane region" description="Helical" evidence="1">
    <location>
        <begin position="168"/>
        <end position="190"/>
    </location>
</feature>
<accession>A0A644TM75</accession>
<feature type="transmembrane region" description="Helical" evidence="1">
    <location>
        <begin position="570"/>
        <end position="590"/>
    </location>
</feature>
<keyword evidence="1" id="KW-0812">Transmembrane</keyword>
<dbReference type="Pfam" id="PF06808">
    <property type="entry name" value="DctM"/>
    <property type="match status" value="2"/>
</dbReference>
<feature type="transmembrane region" description="Helical" evidence="1">
    <location>
        <begin position="538"/>
        <end position="564"/>
    </location>
</feature>
<feature type="transmembrane region" description="Helical" evidence="1">
    <location>
        <begin position="602"/>
        <end position="622"/>
    </location>
</feature>
<protein>
    <recommendedName>
        <fullName evidence="2">TRAP C4-dicarboxylate transport system permease DctM subunit domain-containing protein</fullName>
    </recommendedName>
</protein>
<evidence type="ECO:0000313" key="3">
    <source>
        <dbReference type="EMBL" id="MPL67759.1"/>
    </source>
</evidence>